<dbReference type="Gene3D" id="2.80.10.50">
    <property type="match status" value="1"/>
</dbReference>
<dbReference type="GO" id="GO:0005576">
    <property type="term" value="C:extracellular region"/>
    <property type="evidence" value="ECO:0007669"/>
    <property type="project" value="InterPro"/>
</dbReference>
<reference evidence="3" key="1">
    <citation type="journal article" date="2016" name="Insect Biochem. Mol. Biol.">
        <title>Multifaceted biological insights from a draft genome sequence of the tobacco hornworm moth, Manduca sexta.</title>
        <authorList>
            <person name="Kanost M.R."/>
            <person name="Arrese E.L."/>
            <person name="Cao X."/>
            <person name="Chen Y.R."/>
            <person name="Chellapilla S."/>
            <person name="Goldsmith M.R."/>
            <person name="Grosse-Wilde E."/>
            <person name="Heckel D.G."/>
            <person name="Herndon N."/>
            <person name="Jiang H."/>
            <person name="Papanicolaou A."/>
            <person name="Qu J."/>
            <person name="Soulages J.L."/>
            <person name="Vogel H."/>
            <person name="Walters J."/>
            <person name="Waterhouse R.M."/>
            <person name="Ahn S.J."/>
            <person name="Almeida F.C."/>
            <person name="An C."/>
            <person name="Aqrawi P."/>
            <person name="Bretschneider A."/>
            <person name="Bryant W.B."/>
            <person name="Bucks S."/>
            <person name="Chao H."/>
            <person name="Chevignon G."/>
            <person name="Christen J.M."/>
            <person name="Clarke D.F."/>
            <person name="Dittmer N.T."/>
            <person name="Ferguson L.C.F."/>
            <person name="Garavelou S."/>
            <person name="Gordon K.H.J."/>
            <person name="Gunaratna R.T."/>
            <person name="Han Y."/>
            <person name="Hauser F."/>
            <person name="He Y."/>
            <person name="Heidel-Fischer H."/>
            <person name="Hirsh A."/>
            <person name="Hu Y."/>
            <person name="Jiang H."/>
            <person name="Kalra D."/>
            <person name="Klinner C."/>
            <person name="Konig C."/>
            <person name="Kovar C."/>
            <person name="Kroll A.R."/>
            <person name="Kuwar S.S."/>
            <person name="Lee S.L."/>
            <person name="Lehman R."/>
            <person name="Li K."/>
            <person name="Li Z."/>
            <person name="Liang H."/>
            <person name="Lovelace S."/>
            <person name="Lu Z."/>
            <person name="Mansfield J.H."/>
            <person name="McCulloch K.J."/>
            <person name="Mathew T."/>
            <person name="Morton B."/>
            <person name="Muzny D.M."/>
            <person name="Neunemann D."/>
            <person name="Ongeri F."/>
            <person name="Pauchet Y."/>
            <person name="Pu L.L."/>
            <person name="Pyrousis I."/>
            <person name="Rao X.J."/>
            <person name="Redding A."/>
            <person name="Roesel C."/>
            <person name="Sanchez-Gracia A."/>
            <person name="Schaack S."/>
            <person name="Shukla A."/>
            <person name="Tetreau G."/>
            <person name="Wang Y."/>
            <person name="Xiong G.H."/>
            <person name="Traut W."/>
            <person name="Walsh T.K."/>
            <person name="Worley K.C."/>
            <person name="Wu D."/>
            <person name="Wu W."/>
            <person name="Wu Y.Q."/>
            <person name="Zhang X."/>
            <person name="Zou Z."/>
            <person name="Zucker H."/>
            <person name="Briscoe A.D."/>
            <person name="Burmester T."/>
            <person name="Clem R.J."/>
            <person name="Feyereisen R."/>
            <person name="Grimmelikhuijzen C.J.P."/>
            <person name="Hamodrakas S.J."/>
            <person name="Hansson B.S."/>
            <person name="Huguet E."/>
            <person name="Jermiin L.S."/>
            <person name="Lan Q."/>
            <person name="Lehman H.K."/>
            <person name="Lorenzen M."/>
            <person name="Merzendorfer H."/>
            <person name="Michalopoulos I."/>
            <person name="Morton D.B."/>
            <person name="Muthukrishnan S."/>
            <person name="Oakeshott J.G."/>
            <person name="Palmer W."/>
            <person name="Park Y."/>
            <person name="Passarelli A.L."/>
            <person name="Rozas J."/>
            <person name="Schwartz L.M."/>
            <person name="Smith W."/>
            <person name="Southgate A."/>
            <person name="Vilcinskas A."/>
            <person name="Vogt R."/>
            <person name="Wang P."/>
            <person name="Werren J."/>
            <person name="Yu X.Q."/>
            <person name="Zhou J.J."/>
            <person name="Brown S.J."/>
            <person name="Scherer S.E."/>
            <person name="Richards S."/>
            <person name="Blissard G.W."/>
        </authorList>
    </citation>
    <scope>NUCLEOTIDE SEQUENCE</scope>
</reference>
<dbReference type="InterPro" id="IPR004943">
    <property type="entry name" value="Lipoprotein_11"/>
</dbReference>
<proteinExistence type="predicted"/>
<feature type="signal peptide" evidence="2">
    <location>
        <begin position="1"/>
        <end position="22"/>
    </location>
</feature>
<accession>A0A922CMM4</accession>
<dbReference type="InterPro" id="IPR035992">
    <property type="entry name" value="Ricin_B-like_lectins"/>
</dbReference>
<organism evidence="3 4">
    <name type="scientific">Manduca sexta</name>
    <name type="common">Tobacco hawkmoth</name>
    <name type="synonym">Tobacco hornworm</name>
    <dbReference type="NCBI Taxonomy" id="7130"/>
    <lineage>
        <taxon>Eukaryota</taxon>
        <taxon>Metazoa</taxon>
        <taxon>Ecdysozoa</taxon>
        <taxon>Arthropoda</taxon>
        <taxon>Hexapoda</taxon>
        <taxon>Insecta</taxon>
        <taxon>Pterygota</taxon>
        <taxon>Neoptera</taxon>
        <taxon>Endopterygota</taxon>
        <taxon>Lepidoptera</taxon>
        <taxon>Glossata</taxon>
        <taxon>Ditrysia</taxon>
        <taxon>Bombycoidea</taxon>
        <taxon>Sphingidae</taxon>
        <taxon>Sphinginae</taxon>
        <taxon>Sphingini</taxon>
        <taxon>Manduca</taxon>
    </lineage>
</organism>
<reference evidence="3" key="2">
    <citation type="submission" date="2020-12" db="EMBL/GenBank/DDBJ databases">
        <authorList>
            <person name="Kanost M."/>
        </authorList>
    </citation>
    <scope>NUCLEOTIDE SEQUENCE</scope>
</reference>
<dbReference type="Pfam" id="PF03260">
    <property type="entry name" value="Lipoprotein_11"/>
    <property type="match status" value="1"/>
</dbReference>
<evidence type="ECO:0000313" key="3">
    <source>
        <dbReference type="EMBL" id="KAG6451519.1"/>
    </source>
</evidence>
<protein>
    <recommendedName>
        <fullName evidence="5">Microvitellogenin</fullName>
    </recommendedName>
</protein>
<dbReference type="InterPro" id="IPR042046">
    <property type="entry name" value="Lipoprotein_11_N"/>
</dbReference>
<sequence>MAKLLRIIALLALALTCQAASADEDRIQQVYNNVFVGDYETAVSRTKELQRYGRGHLINQVVQRLIKNGVRNTLEYAYKLWSLEARDIVRERFPIQFRMIIAGNNVKLINHRDNLALKLGEAVDDMGDRIAYGDANDKSSNKISWKFTPLWEDQRTYFKIANVKLNQYLKLGANADDDGEYLVYGASGTDSFRHQWYLQPASLNGELVFYILNREYHQALKLGRHLDSMGDRQAYSEKSGVDGSPQLFGWYISAF</sequence>
<name>A0A922CMM4_MANSE</name>
<dbReference type="Proteomes" id="UP000791440">
    <property type="component" value="Unassembled WGS sequence"/>
</dbReference>
<evidence type="ECO:0008006" key="5">
    <source>
        <dbReference type="Google" id="ProtNLM"/>
    </source>
</evidence>
<dbReference type="Gene3D" id="1.10.10.2400">
    <property type="entry name" value="Lepidopteran low molecular weight (30 kD) lipoprotein, N-terminal domain"/>
    <property type="match status" value="1"/>
</dbReference>
<feature type="chain" id="PRO_5037770158" description="Microvitellogenin" evidence="2">
    <location>
        <begin position="23"/>
        <end position="255"/>
    </location>
</feature>
<evidence type="ECO:0000256" key="1">
    <source>
        <dbReference type="ARBA" id="ARBA00022729"/>
    </source>
</evidence>
<dbReference type="EMBL" id="JH668409">
    <property type="protein sequence ID" value="KAG6451519.1"/>
    <property type="molecule type" value="Genomic_DNA"/>
</dbReference>
<dbReference type="AlphaFoldDB" id="A0A922CMM4"/>
<dbReference type="SUPFAM" id="SSF50370">
    <property type="entry name" value="Ricin B-like lectins"/>
    <property type="match status" value="1"/>
</dbReference>
<keyword evidence="1 2" id="KW-0732">Signal</keyword>
<evidence type="ECO:0000256" key="2">
    <source>
        <dbReference type="SAM" id="SignalP"/>
    </source>
</evidence>
<gene>
    <name evidence="3" type="ORF">O3G_MSEX007197</name>
</gene>
<comment type="caution">
    <text evidence="3">The sequence shown here is derived from an EMBL/GenBank/DDBJ whole genome shotgun (WGS) entry which is preliminary data.</text>
</comment>
<evidence type="ECO:0000313" key="4">
    <source>
        <dbReference type="Proteomes" id="UP000791440"/>
    </source>
</evidence>
<keyword evidence="4" id="KW-1185">Reference proteome</keyword>